<evidence type="ECO:0000313" key="2">
    <source>
        <dbReference type="EMBL" id="KAL0636931.1"/>
    </source>
</evidence>
<comment type="caution">
    <text evidence="2">The sequence shown here is derived from an EMBL/GenBank/DDBJ whole genome shotgun (WGS) entry which is preliminary data.</text>
</comment>
<reference evidence="2 3" key="1">
    <citation type="submission" date="2024-02" db="EMBL/GenBank/DDBJ databases">
        <title>Discinaceae phylogenomics.</title>
        <authorList>
            <person name="Dirks A.C."/>
            <person name="James T.Y."/>
        </authorList>
    </citation>
    <scope>NUCLEOTIDE SEQUENCE [LARGE SCALE GENOMIC DNA]</scope>
    <source>
        <strain evidence="2 3">ACD0624</strain>
    </source>
</reference>
<feature type="compositionally biased region" description="Polar residues" evidence="1">
    <location>
        <begin position="65"/>
        <end position="77"/>
    </location>
</feature>
<feature type="compositionally biased region" description="Low complexity" evidence="1">
    <location>
        <begin position="148"/>
        <end position="159"/>
    </location>
</feature>
<evidence type="ECO:0000256" key="1">
    <source>
        <dbReference type="SAM" id="MobiDB-lite"/>
    </source>
</evidence>
<feature type="region of interest" description="Disordered" evidence="1">
    <location>
        <begin position="1"/>
        <end position="77"/>
    </location>
</feature>
<feature type="compositionally biased region" description="Basic residues" evidence="1">
    <location>
        <begin position="54"/>
        <end position="64"/>
    </location>
</feature>
<protein>
    <submittedName>
        <fullName evidence="2">Uncharacterized protein</fullName>
    </submittedName>
</protein>
<dbReference type="Proteomes" id="UP001447188">
    <property type="component" value="Unassembled WGS sequence"/>
</dbReference>
<gene>
    <name evidence="2" type="ORF">Q9L58_004033</name>
</gene>
<accession>A0ABR3GLY6</accession>
<proteinExistence type="predicted"/>
<evidence type="ECO:0000313" key="3">
    <source>
        <dbReference type="Proteomes" id="UP001447188"/>
    </source>
</evidence>
<feature type="region of interest" description="Disordered" evidence="1">
    <location>
        <begin position="148"/>
        <end position="198"/>
    </location>
</feature>
<dbReference type="EMBL" id="JBBBZM010000041">
    <property type="protein sequence ID" value="KAL0636931.1"/>
    <property type="molecule type" value="Genomic_DNA"/>
</dbReference>
<feature type="compositionally biased region" description="Pro residues" evidence="1">
    <location>
        <begin position="162"/>
        <end position="177"/>
    </location>
</feature>
<keyword evidence="3" id="KW-1185">Reference proteome</keyword>
<organism evidence="2 3">
    <name type="scientific">Discina gigas</name>
    <dbReference type="NCBI Taxonomy" id="1032678"/>
    <lineage>
        <taxon>Eukaryota</taxon>
        <taxon>Fungi</taxon>
        <taxon>Dikarya</taxon>
        <taxon>Ascomycota</taxon>
        <taxon>Pezizomycotina</taxon>
        <taxon>Pezizomycetes</taxon>
        <taxon>Pezizales</taxon>
        <taxon>Discinaceae</taxon>
        <taxon>Discina</taxon>
    </lineage>
</organism>
<name>A0ABR3GLY6_9PEZI</name>
<sequence length="298" mass="31332">MPPKGKKNNNKLAASPANVTGGEPSSSASPSTTLPQNSLVAPPLAPIFTSSSPKRGRSPFKRPRANTSDTPPPTNTMESLVSSVFSHIGIRNEQATTLRNFAKIIAEIHQFKAQCSWHIITLMNEMNAVQATIISLTACIAVLETATTTPSPQDTTTGPSNHTPPPPPPPPPPPSPSPSHFYAPIATKAPDPPAEPTKKNLEKLVNTETTKLQRQLVVTGGPTPPTTISNDPILASVNSVLKTADVQFILARPSLKGNLVLHTIPANTASEALAHTSARTTDLQALGCHPLSILANAI</sequence>
<feature type="compositionally biased region" description="Low complexity" evidence="1">
    <location>
        <begin position="24"/>
        <end position="33"/>
    </location>
</feature>